<dbReference type="InterPro" id="IPR045613">
    <property type="entry name" value="DUF6448"/>
</dbReference>
<proteinExistence type="predicted"/>
<dbReference type="AlphaFoldDB" id="A0A6G7Y802"/>
<evidence type="ECO:0000313" key="3">
    <source>
        <dbReference type="Proteomes" id="UP000501058"/>
    </source>
</evidence>
<dbReference type="KEGG" id="prv:G7070_12555"/>
<name>A0A6G7Y802_9ACTN</name>
<dbReference type="Pfam" id="PF20046">
    <property type="entry name" value="DUF6448"/>
    <property type="match status" value="1"/>
</dbReference>
<evidence type="ECO:0000313" key="2">
    <source>
        <dbReference type="EMBL" id="QIK72945.1"/>
    </source>
</evidence>
<evidence type="ECO:0000256" key="1">
    <source>
        <dbReference type="SAM" id="MobiDB-lite"/>
    </source>
</evidence>
<protein>
    <submittedName>
        <fullName evidence="2">Uncharacterized protein</fullName>
    </submittedName>
</protein>
<sequence>MFHLISALSKLLPAARAHCDTEGGPVVTDGRRSLSDGDLDHALKWIPADAEPELRDVFADAIAVRAMAAQAQRVADRLFLETLVRLHRAGEGVAFTGIERGAVTLPPEVVAADEALVSGDIVPLRELVPPERRDELGRRFAAARALRGYDLSDVAAGRAYVAAYVDFVHYAEGHEHAHEHAAHEHAHDHAGHDADAHPEPAHAS</sequence>
<dbReference type="Proteomes" id="UP000501058">
    <property type="component" value="Chromosome"/>
</dbReference>
<dbReference type="RefSeq" id="WP_166234017.1">
    <property type="nucleotide sequence ID" value="NZ_CP049865.1"/>
</dbReference>
<gene>
    <name evidence="2" type="ORF">G7070_12555</name>
</gene>
<reference evidence="2 3" key="1">
    <citation type="submission" date="2020-03" db="EMBL/GenBank/DDBJ databases">
        <title>Propioniciclava sp. nov., isolated from Hydrophilus acuminatus.</title>
        <authorList>
            <person name="Hyun D.-W."/>
            <person name="Bae J.-W."/>
        </authorList>
    </citation>
    <scope>NUCLEOTIDE SEQUENCE [LARGE SCALE GENOMIC DNA]</scope>
    <source>
        <strain evidence="2 3">HDW11</strain>
    </source>
</reference>
<keyword evidence="3" id="KW-1185">Reference proteome</keyword>
<dbReference type="EMBL" id="CP049865">
    <property type="protein sequence ID" value="QIK72945.1"/>
    <property type="molecule type" value="Genomic_DNA"/>
</dbReference>
<accession>A0A6G7Y802</accession>
<feature type="region of interest" description="Disordered" evidence="1">
    <location>
        <begin position="175"/>
        <end position="204"/>
    </location>
</feature>
<organism evidence="2 3">
    <name type="scientific">Propioniciclava coleopterorum</name>
    <dbReference type="NCBI Taxonomy" id="2714937"/>
    <lineage>
        <taxon>Bacteria</taxon>
        <taxon>Bacillati</taxon>
        <taxon>Actinomycetota</taxon>
        <taxon>Actinomycetes</taxon>
        <taxon>Propionibacteriales</taxon>
        <taxon>Propionibacteriaceae</taxon>
        <taxon>Propioniciclava</taxon>
    </lineage>
</organism>